<dbReference type="Gene3D" id="3.10.200.10">
    <property type="entry name" value="Alpha carbonic anhydrase"/>
    <property type="match status" value="1"/>
</dbReference>
<gene>
    <name evidence="10" type="ORF">CYNAS_LOCUS5572</name>
</gene>
<reference evidence="10" key="1">
    <citation type="submission" date="2023-07" db="EMBL/GenBank/DDBJ databases">
        <authorList>
            <consortium name="CYATHOMIX"/>
        </authorList>
    </citation>
    <scope>NUCLEOTIDE SEQUENCE</scope>
    <source>
        <strain evidence="10">N/A</strain>
    </source>
</reference>
<dbReference type="InterPro" id="IPR001148">
    <property type="entry name" value="CA_dom"/>
</dbReference>
<keyword evidence="6 8" id="KW-0456">Lyase</keyword>
<evidence type="ECO:0000259" key="9">
    <source>
        <dbReference type="PROSITE" id="PS51144"/>
    </source>
</evidence>
<evidence type="ECO:0000313" key="10">
    <source>
        <dbReference type="EMBL" id="CAJ0593589.1"/>
    </source>
</evidence>
<dbReference type="GO" id="GO:0004089">
    <property type="term" value="F:carbonate dehydratase activity"/>
    <property type="evidence" value="ECO:0007669"/>
    <property type="project" value="UniProtKB-UniRule"/>
</dbReference>
<dbReference type="Pfam" id="PF00194">
    <property type="entry name" value="Carb_anhydrase"/>
    <property type="match status" value="1"/>
</dbReference>
<evidence type="ECO:0000256" key="8">
    <source>
        <dbReference type="RuleBase" id="RU367011"/>
    </source>
</evidence>
<evidence type="ECO:0000313" key="11">
    <source>
        <dbReference type="Proteomes" id="UP001176961"/>
    </source>
</evidence>
<feature type="chain" id="PRO_5041480899" description="Carbonic anhydrase" evidence="8">
    <location>
        <begin position="23"/>
        <end position="347"/>
    </location>
</feature>
<organism evidence="10 11">
    <name type="scientific">Cylicocyclus nassatus</name>
    <name type="common">Nematode worm</name>
    <dbReference type="NCBI Taxonomy" id="53992"/>
    <lineage>
        <taxon>Eukaryota</taxon>
        <taxon>Metazoa</taxon>
        <taxon>Ecdysozoa</taxon>
        <taxon>Nematoda</taxon>
        <taxon>Chromadorea</taxon>
        <taxon>Rhabditida</taxon>
        <taxon>Rhabditina</taxon>
        <taxon>Rhabditomorpha</taxon>
        <taxon>Strongyloidea</taxon>
        <taxon>Strongylidae</taxon>
        <taxon>Cylicocyclus</taxon>
    </lineage>
</organism>
<dbReference type="PANTHER" id="PTHR18952:SF265">
    <property type="entry name" value="CARBONIC ANHYDRASE"/>
    <property type="match status" value="1"/>
</dbReference>
<evidence type="ECO:0000256" key="4">
    <source>
        <dbReference type="ARBA" id="ARBA00022723"/>
    </source>
</evidence>
<evidence type="ECO:0000256" key="1">
    <source>
        <dbReference type="ARBA" id="ARBA00002904"/>
    </source>
</evidence>
<dbReference type="SMART" id="SM01057">
    <property type="entry name" value="Carb_anhydrase"/>
    <property type="match status" value="1"/>
</dbReference>
<evidence type="ECO:0000256" key="7">
    <source>
        <dbReference type="ARBA" id="ARBA00048348"/>
    </source>
</evidence>
<dbReference type="InterPro" id="IPR018338">
    <property type="entry name" value="Carbonic_anhydrase_a-class_CS"/>
</dbReference>
<keyword evidence="5 8" id="KW-0862">Zinc</keyword>
<name>A0AA36GG96_CYLNA</name>
<dbReference type="PROSITE" id="PS00162">
    <property type="entry name" value="ALPHA_CA_1"/>
    <property type="match status" value="1"/>
</dbReference>
<dbReference type="GO" id="GO:0008270">
    <property type="term" value="F:zinc ion binding"/>
    <property type="evidence" value="ECO:0007669"/>
    <property type="project" value="UniProtKB-UniRule"/>
</dbReference>
<comment type="similarity">
    <text evidence="2 8">Belongs to the alpha-carbonic anhydrase family.</text>
</comment>
<comment type="caution">
    <text evidence="10">The sequence shown here is derived from an EMBL/GenBank/DDBJ whole genome shotgun (WGS) entry which is preliminary data.</text>
</comment>
<keyword evidence="4 8" id="KW-0479">Metal-binding</keyword>
<dbReference type="EC" id="4.2.1.1" evidence="3 8"/>
<comment type="function">
    <text evidence="1 8">Reversible hydration of carbon dioxide.</text>
</comment>
<dbReference type="CDD" id="cd00326">
    <property type="entry name" value="alpha_CA"/>
    <property type="match status" value="1"/>
</dbReference>
<accession>A0AA36GG96</accession>
<dbReference type="PROSITE" id="PS51144">
    <property type="entry name" value="ALPHA_CA_2"/>
    <property type="match status" value="1"/>
</dbReference>
<dbReference type="SUPFAM" id="SSF51069">
    <property type="entry name" value="Carbonic anhydrase"/>
    <property type="match status" value="1"/>
</dbReference>
<evidence type="ECO:0000256" key="5">
    <source>
        <dbReference type="ARBA" id="ARBA00022833"/>
    </source>
</evidence>
<dbReference type="AlphaFoldDB" id="A0AA36GG96"/>
<feature type="domain" description="Alpha-carbonic anhydrase" evidence="9">
    <location>
        <begin position="23"/>
        <end position="270"/>
    </location>
</feature>
<keyword evidence="8" id="KW-0732">Signal</keyword>
<dbReference type="EMBL" id="CATQJL010000112">
    <property type="protein sequence ID" value="CAJ0593589.1"/>
    <property type="molecule type" value="Genomic_DNA"/>
</dbReference>
<dbReference type="Proteomes" id="UP001176961">
    <property type="component" value="Unassembled WGS sequence"/>
</dbReference>
<evidence type="ECO:0000256" key="2">
    <source>
        <dbReference type="ARBA" id="ARBA00010718"/>
    </source>
</evidence>
<keyword evidence="11" id="KW-1185">Reference proteome</keyword>
<dbReference type="PANTHER" id="PTHR18952">
    <property type="entry name" value="CARBONIC ANHYDRASE"/>
    <property type="match status" value="1"/>
</dbReference>
<proteinExistence type="inferred from homology"/>
<dbReference type="InterPro" id="IPR023561">
    <property type="entry name" value="Carbonic_anhydrase_a-class"/>
</dbReference>
<comment type="cofactor">
    <cofactor evidence="8">
        <name>Zn(2+)</name>
        <dbReference type="ChEBI" id="CHEBI:29105"/>
    </cofactor>
</comment>
<sequence>MTRTTLCLHLLAATCNICFVAGEHWSYDDTNWKETCATGLSQSPINLDIATAVITQHDPIKFNYYDVTGSVTATNNGHTELVQGFHSWDRRPYITGGPLKGTYYLQQFHFHWGEFENTGSEHTLDHARYPMEIHFVHLLEGFNETTALGVKDGITVVAVMVQVSSDHNALANLEDAFLATNTSNREVLVNSYTPAVLLPNDTTTYFHYEGSLTTPPCTEGVNWIVMAEPKYVLPTELKFLRQHLTTEGKVLSYNWRPTQPVNDRTVYLNRRQAGTNLAVAALQTLIVTILSLDLLRHHLAEGEKVLDHKWRPTQPLNSRTVYLNRKSNAGTSLELAVLPLLIASTTA</sequence>
<evidence type="ECO:0000256" key="6">
    <source>
        <dbReference type="ARBA" id="ARBA00023239"/>
    </source>
</evidence>
<comment type="catalytic activity">
    <reaction evidence="7 8">
        <text>hydrogencarbonate + H(+) = CO2 + H2O</text>
        <dbReference type="Rhea" id="RHEA:10748"/>
        <dbReference type="ChEBI" id="CHEBI:15377"/>
        <dbReference type="ChEBI" id="CHEBI:15378"/>
        <dbReference type="ChEBI" id="CHEBI:16526"/>
        <dbReference type="ChEBI" id="CHEBI:17544"/>
        <dbReference type="EC" id="4.2.1.1"/>
    </reaction>
</comment>
<dbReference type="InterPro" id="IPR036398">
    <property type="entry name" value="CA_dom_sf"/>
</dbReference>
<evidence type="ECO:0000256" key="3">
    <source>
        <dbReference type="ARBA" id="ARBA00012925"/>
    </source>
</evidence>
<feature type="signal peptide" evidence="8">
    <location>
        <begin position="1"/>
        <end position="22"/>
    </location>
</feature>
<protein>
    <recommendedName>
        <fullName evidence="3 8">Carbonic anhydrase</fullName>
        <ecNumber evidence="3 8">4.2.1.1</ecNumber>
    </recommendedName>
</protein>